<dbReference type="EMBL" id="QXFU01005509">
    <property type="protein sequence ID" value="KAE8964088.1"/>
    <property type="molecule type" value="Genomic_DNA"/>
</dbReference>
<organism evidence="1 2">
    <name type="scientific">Phytophthora rubi</name>
    <dbReference type="NCBI Taxonomy" id="129364"/>
    <lineage>
        <taxon>Eukaryota</taxon>
        <taxon>Sar</taxon>
        <taxon>Stramenopiles</taxon>
        <taxon>Oomycota</taxon>
        <taxon>Peronosporomycetes</taxon>
        <taxon>Peronosporales</taxon>
        <taxon>Peronosporaceae</taxon>
        <taxon>Phytophthora</taxon>
    </lineage>
</organism>
<sequence length="188" mass="21304">MVNVFRADLAVGLAGCVMYLLALGLQTYVARAPLDFLDGEQNVFHIDRRARQPLRPAVCRGIARALRVFLEKEHPPVYTLEPRAEGPRHITVKPNTKLVRPTSCTRTPHARGTHDLDMIQGPFTYNALLPNEIKVKPLSQDKEFEAKELLVFYRTNPDVKHIKPYTDIIYDSPVYPMITDKNGVVLSL</sequence>
<dbReference type="Gene3D" id="3.50.40.10">
    <property type="entry name" value="Phenylalanyl-trna Synthetase, Chain B, domain 3"/>
    <property type="match status" value="1"/>
</dbReference>
<proteinExistence type="predicted"/>
<accession>A0A6A3H5P6</accession>
<dbReference type="GO" id="GO:0006432">
    <property type="term" value="P:phenylalanyl-tRNA aminoacylation"/>
    <property type="evidence" value="ECO:0007669"/>
    <property type="project" value="InterPro"/>
</dbReference>
<dbReference type="AlphaFoldDB" id="A0A6A3H5P6"/>
<protein>
    <submittedName>
        <fullName evidence="1">Uncharacterized protein</fullName>
    </submittedName>
</protein>
<dbReference type="OrthoDB" id="1698572at2759"/>
<dbReference type="PANTHER" id="PTHR10947">
    <property type="entry name" value="PHENYLALANYL-TRNA SYNTHETASE BETA CHAIN AND LEUCINE-RICH REPEAT-CONTAINING PROTEIN 47"/>
    <property type="match status" value="1"/>
</dbReference>
<feature type="non-terminal residue" evidence="1">
    <location>
        <position position="188"/>
    </location>
</feature>
<dbReference type="PANTHER" id="PTHR10947:SF0">
    <property type="entry name" value="PHENYLALANINE--TRNA LIGASE BETA SUBUNIT"/>
    <property type="match status" value="1"/>
</dbReference>
<dbReference type="InterPro" id="IPR020825">
    <property type="entry name" value="Phe-tRNA_synthase-like_B3/B4"/>
</dbReference>
<dbReference type="GO" id="GO:0004826">
    <property type="term" value="F:phenylalanine-tRNA ligase activity"/>
    <property type="evidence" value="ECO:0007669"/>
    <property type="project" value="InterPro"/>
</dbReference>
<evidence type="ECO:0000313" key="1">
    <source>
        <dbReference type="EMBL" id="KAE8964088.1"/>
    </source>
</evidence>
<evidence type="ECO:0000313" key="2">
    <source>
        <dbReference type="Proteomes" id="UP000435112"/>
    </source>
</evidence>
<dbReference type="InterPro" id="IPR045060">
    <property type="entry name" value="Phe-tRNA-ligase_IIc_bsu"/>
</dbReference>
<gene>
    <name evidence="1" type="ORF">PR002_g29084</name>
</gene>
<dbReference type="Proteomes" id="UP000435112">
    <property type="component" value="Unassembled WGS sequence"/>
</dbReference>
<dbReference type="GO" id="GO:0009328">
    <property type="term" value="C:phenylalanine-tRNA ligase complex"/>
    <property type="evidence" value="ECO:0007669"/>
    <property type="project" value="TreeGrafter"/>
</dbReference>
<comment type="caution">
    <text evidence="1">The sequence shown here is derived from an EMBL/GenBank/DDBJ whole genome shotgun (WGS) entry which is preliminary data.</text>
</comment>
<name>A0A6A3H5P6_9STRA</name>
<reference evidence="1 2" key="1">
    <citation type="submission" date="2018-09" db="EMBL/GenBank/DDBJ databases">
        <title>Genomic investigation of the strawberry pathogen Phytophthora fragariae indicates pathogenicity is determined by transcriptional variation in three key races.</title>
        <authorList>
            <person name="Adams T.M."/>
            <person name="Armitage A.D."/>
            <person name="Sobczyk M.K."/>
            <person name="Bates H.J."/>
            <person name="Dunwell J.M."/>
            <person name="Nellist C.F."/>
            <person name="Harrison R.J."/>
        </authorList>
    </citation>
    <scope>NUCLEOTIDE SEQUENCE [LARGE SCALE GENOMIC DNA]</scope>
    <source>
        <strain evidence="1 2">SCRP324</strain>
    </source>
</reference>